<sequence length="649" mass="74254">MLSSLTNFLFFLLFLNFHILSTQNHHPLDPLTPLELIQVQTIVKNHFSHNVSFHYVGLDEPEKSTILSLESNPYERIDTPYRRAFVIARVNGKSHQIIVDLSSNTTLCDKVYNGSGFPLLNFGEENAANKLACSYAPLIASIEKRGLKLEEVICMSFTIGWYGEEKSRRVVRVMCYYMDGTINLYMRPIEGITVTVDLDQMKIIGYRDRVMVPVPKADGTYYKRSNQSDLRRAVRDLGGPDLALDGHVLRWANWELHISFDMRAGLIISLASIYDPEKNEHRRVMYRGFISEVFVPYMDLTEEWYYRTFLDVGEYGFGLCTVPLVPLQDCPKNAVFMDGYFTLQDGSPGRIPNVFYIFERSARDVMFRHTELEIPGQTITEVRPEVSLVVRMVSTVGNYDYIVDWEIKQTGIIKVSVGLTGLLEVRGSTYTHKDQIQEEVYGTILAENTIGSHHDHFLIFNLDFDIDGDVNSFIKNNLQTVHLNRNTSHRKSYWRVKSEVAKTESDARVQLGSGASTELSIVNQNKKTKVGNYVGYRLVPGSVTGSLLSDDYYAQIRGGFTKYNVWVTPYNKSEKWAGGLYADQSRGDDGLPTWSSRNKDIEDKDIVLWYTLGFHHVPCQEDFPVMLVLSESFELQPTNFFEYNPVLKK</sequence>
<dbReference type="InterPro" id="IPR049947">
    <property type="entry name" value="Cu_Am_Ox_Cu-bd"/>
</dbReference>
<dbReference type="SUPFAM" id="SSF49998">
    <property type="entry name" value="Amine oxidase catalytic domain"/>
    <property type="match status" value="1"/>
</dbReference>
<dbReference type="AlphaFoldDB" id="A0A2G9HHY7"/>
<keyword evidence="17" id="KW-1185">Reference proteome</keyword>
<evidence type="ECO:0000313" key="17">
    <source>
        <dbReference type="Proteomes" id="UP000231279"/>
    </source>
</evidence>
<dbReference type="GO" id="GO:0008131">
    <property type="term" value="F:primary methylamine oxidase activity"/>
    <property type="evidence" value="ECO:0007669"/>
    <property type="project" value="InterPro"/>
</dbReference>
<comment type="PTM">
    <text evidence="10 11">Topaquinone (TPQ) is generated by copper-dependent autoxidation of a specific tyrosyl residue.</text>
</comment>
<comment type="caution">
    <text evidence="16">The sequence shown here is derived from an EMBL/GenBank/DDBJ whole genome shotgun (WGS) entry which is preliminary data.</text>
</comment>
<dbReference type="PROSITE" id="PS01165">
    <property type="entry name" value="COPPER_AMINE_OXID_2"/>
    <property type="match status" value="1"/>
</dbReference>
<dbReference type="InterPro" id="IPR000269">
    <property type="entry name" value="Cu_amine_oxidase"/>
</dbReference>
<dbReference type="SUPFAM" id="SSF54416">
    <property type="entry name" value="Amine oxidase N-terminal region"/>
    <property type="match status" value="2"/>
</dbReference>
<organism evidence="16 17">
    <name type="scientific">Handroanthus impetiginosus</name>
    <dbReference type="NCBI Taxonomy" id="429701"/>
    <lineage>
        <taxon>Eukaryota</taxon>
        <taxon>Viridiplantae</taxon>
        <taxon>Streptophyta</taxon>
        <taxon>Embryophyta</taxon>
        <taxon>Tracheophyta</taxon>
        <taxon>Spermatophyta</taxon>
        <taxon>Magnoliopsida</taxon>
        <taxon>eudicotyledons</taxon>
        <taxon>Gunneridae</taxon>
        <taxon>Pentapetalae</taxon>
        <taxon>asterids</taxon>
        <taxon>lamiids</taxon>
        <taxon>Lamiales</taxon>
        <taxon>Bignoniaceae</taxon>
        <taxon>Crescentiina</taxon>
        <taxon>Tabebuia alliance</taxon>
        <taxon>Handroanthus</taxon>
    </lineage>
</organism>
<dbReference type="PANTHER" id="PTHR10638">
    <property type="entry name" value="COPPER AMINE OXIDASE"/>
    <property type="match status" value="1"/>
</dbReference>
<dbReference type="EC" id="1.4.3.-" evidence="11"/>
<evidence type="ECO:0000256" key="10">
    <source>
        <dbReference type="PIRSR" id="PIRSR600269-51"/>
    </source>
</evidence>
<evidence type="ECO:0000256" key="12">
    <source>
        <dbReference type="SAM" id="SignalP"/>
    </source>
</evidence>
<dbReference type="STRING" id="429701.A0A2G9HHY7"/>
<dbReference type="InterPro" id="IPR015802">
    <property type="entry name" value="Cu_amine_oxidase_N3"/>
</dbReference>
<keyword evidence="4 11" id="KW-0479">Metal-binding</keyword>
<dbReference type="Pfam" id="PF02728">
    <property type="entry name" value="Cu_amine_oxidN3"/>
    <property type="match status" value="1"/>
</dbReference>
<dbReference type="InterPro" id="IPR049948">
    <property type="entry name" value="Cu_Am_ox_TPQ-bd"/>
</dbReference>
<dbReference type="Proteomes" id="UP000231279">
    <property type="component" value="Unassembled WGS sequence"/>
</dbReference>
<dbReference type="InterPro" id="IPR036460">
    <property type="entry name" value="Cu_amine_oxidase_C_sf"/>
</dbReference>
<dbReference type="FunFam" id="3.10.450.40:FF:000012">
    <property type="entry name" value="Amine oxidase"/>
    <property type="match status" value="1"/>
</dbReference>
<protein>
    <recommendedName>
        <fullName evidence="11">Amine oxidase</fullName>
        <ecNumber evidence="11">1.4.3.-</ecNumber>
    </recommendedName>
</protein>
<dbReference type="FunFam" id="2.70.98.20:FF:000004">
    <property type="entry name" value="Amine oxidase"/>
    <property type="match status" value="1"/>
</dbReference>
<gene>
    <name evidence="16" type="ORF">CDL12_10222</name>
</gene>
<evidence type="ECO:0000256" key="8">
    <source>
        <dbReference type="ARBA" id="ARBA00023157"/>
    </source>
</evidence>
<dbReference type="PANTHER" id="PTHR10638:SF71">
    <property type="entry name" value="AMINE OXIDASE"/>
    <property type="match status" value="1"/>
</dbReference>
<dbReference type="GO" id="GO:0005507">
    <property type="term" value="F:copper ion binding"/>
    <property type="evidence" value="ECO:0007669"/>
    <property type="project" value="InterPro"/>
</dbReference>
<evidence type="ECO:0000259" key="13">
    <source>
        <dbReference type="Pfam" id="PF01179"/>
    </source>
</evidence>
<proteinExistence type="inferred from homology"/>
<keyword evidence="8" id="KW-1015">Disulfide bond</keyword>
<reference evidence="17" key="1">
    <citation type="journal article" date="2018" name="Gigascience">
        <title>Genome assembly of the Pink Ipe (Handroanthus impetiginosus, Bignoniaceae), a highly valued, ecologically keystone Neotropical timber forest tree.</title>
        <authorList>
            <person name="Silva-Junior O.B."/>
            <person name="Grattapaglia D."/>
            <person name="Novaes E."/>
            <person name="Collevatti R.G."/>
        </authorList>
    </citation>
    <scope>NUCLEOTIDE SEQUENCE [LARGE SCALE GENOMIC DNA]</scope>
    <source>
        <strain evidence="17">cv. UFG-1</strain>
    </source>
</reference>
<comment type="cofactor">
    <cofactor evidence="11">
        <name>Cu cation</name>
        <dbReference type="ChEBI" id="CHEBI:23378"/>
    </cofactor>
    <text evidence="11">Contains 1 topaquinone per subunit.</text>
</comment>
<keyword evidence="7 11" id="KW-0186">Copper</keyword>
<evidence type="ECO:0000256" key="6">
    <source>
        <dbReference type="ARBA" id="ARBA00023002"/>
    </source>
</evidence>
<evidence type="ECO:0000256" key="5">
    <source>
        <dbReference type="ARBA" id="ARBA00022772"/>
    </source>
</evidence>
<dbReference type="FunFam" id="3.10.450.40:FF:000005">
    <property type="entry name" value="Amine oxidase"/>
    <property type="match status" value="1"/>
</dbReference>
<evidence type="ECO:0000256" key="9">
    <source>
        <dbReference type="PIRSR" id="PIRSR600269-50"/>
    </source>
</evidence>
<feature type="domain" description="Copper amine oxidase N3-terminal" evidence="15">
    <location>
        <begin position="126"/>
        <end position="214"/>
    </location>
</feature>
<evidence type="ECO:0000256" key="2">
    <source>
        <dbReference type="ARBA" id="ARBA00007983"/>
    </source>
</evidence>
<evidence type="ECO:0000256" key="4">
    <source>
        <dbReference type="ARBA" id="ARBA00022723"/>
    </source>
</evidence>
<dbReference type="GO" id="GO:0009308">
    <property type="term" value="P:amine metabolic process"/>
    <property type="evidence" value="ECO:0007669"/>
    <property type="project" value="UniProtKB-UniRule"/>
</dbReference>
<evidence type="ECO:0000256" key="7">
    <source>
        <dbReference type="ARBA" id="ARBA00023008"/>
    </source>
</evidence>
<comment type="cofactor">
    <cofactor evidence="1">
        <name>Cu cation</name>
        <dbReference type="ChEBI" id="CHEBI:23378"/>
    </cofactor>
</comment>
<keyword evidence="12" id="KW-0732">Signal</keyword>
<dbReference type="Gene3D" id="2.70.98.20">
    <property type="entry name" value="Copper amine oxidase, catalytic domain"/>
    <property type="match status" value="1"/>
</dbReference>
<evidence type="ECO:0000256" key="1">
    <source>
        <dbReference type="ARBA" id="ARBA00001935"/>
    </source>
</evidence>
<evidence type="ECO:0000256" key="3">
    <source>
        <dbReference type="ARBA" id="ARBA00011738"/>
    </source>
</evidence>
<comment type="subunit">
    <text evidence="3">Homodimer.</text>
</comment>
<dbReference type="EMBL" id="NKXS01001731">
    <property type="protein sequence ID" value="PIN17115.1"/>
    <property type="molecule type" value="Genomic_DNA"/>
</dbReference>
<keyword evidence="5 9" id="KW-0801">TPQ</keyword>
<dbReference type="Pfam" id="PF01179">
    <property type="entry name" value="Cu_amine_oxid"/>
    <property type="match status" value="1"/>
</dbReference>
<keyword evidence="6 11" id="KW-0560">Oxidoreductase</keyword>
<dbReference type="OrthoDB" id="5379943at2759"/>
<dbReference type="GO" id="GO:0048038">
    <property type="term" value="F:quinone binding"/>
    <property type="evidence" value="ECO:0007669"/>
    <property type="project" value="InterPro"/>
</dbReference>
<feature type="domain" description="Copper amine oxidase N2-terminal" evidence="14">
    <location>
        <begin position="26"/>
        <end position="104"/>
    </location>
</feature>
<evidence type="ECO:0000313" key="16">
    <source>
        <dbReference type="EMBL" id="PIN17115.1"/>
    </source>
</evidence>
<dbReference type="InterPro" id="IPR016182">
    <property type="entry name" value="Cu_amine_oxidase_N-reg"/>
</dbReference>
<dbReference type="Gene3D" id="3.10.450.40">
    <property type="match status" value="2"/>
</dbReference>
<feature type="signal peptide" evidence="12">
    <location>
        <begin position="1"/>
        <end position="24"/>
    </location>
</feature>
<feature type="domain" description="Copper amine oxidase catalytic" evidence="13">
    <location>
        <begin position="238"/>
        <end position="647"/>
    </location>
</feature>
<feature type="chain" id="PRO_5013863249" description="Amine oxidase" evidence="12">
    <location>
        <begin position="25"/>
        <end position="649"/>
    </location>
</feature>
<feature type="active site" description="Schiff-base intermediate with substrate; via topaquinone" evidence="9">
    <location>
        <position position="399"/>
    </location>
</feature>
<dbReference type="InterPro" id="IPR015798">
    <property type="entry name" value="Cu_amine_oxidase_C"/>
</dbReference>
<dbReference type="Pfam" id="PF02727">
    <property type="entry name" value="Cu_amine_oxidN2"/>
    <property type="match status" value="1"/>
</dbReference>
<accession>A0A2G9HHY7</accession>
<evidence type="ECO:0000256" key="11">
    <source>
        <dbReference type="RuleBase" id="RU000672"/>
    </source>
</evidence>
<evidence type="ECO:0000259" key="15">
    <source>
        <dbReference type="Pfam" id="PF02728"/>
    </source>
</evidence>
<evidence type="ECO:0000259" key="14">
    <source>
        <dbReference type="Pfam" id="PF02727"/>
    </source>
</evidence>
<comment type="similarity">
    <text evidence="2 11">Belongs to the copper/topaquinone oxidase family.</text>
</comment>
<feature type="active site" description="Proton acceptor" evidence="9">
    <location>
        <position position="311"/>
    </location>
</feature>
<dbReference type="InterPro" id="IPR015800">
    <property type="entry name" value="Cu_amine_oxidase_N2"/>
</dbReference>
<dbReference type="PROSITE" id="PS01164">
    <property type="entry name" value="COPPER_AMINE_OXID_1"/>
    <property type="match status" value="1"/>
</dbReference>
<name>A0A2G9HHY7_9LAMI</name>
<feature type="modified residue" description="2',4',5'-topaquinone" evidence="10">
    <location>
        <position position="399"/>
    </location>
</feature>